<feature type="transmembrane region" description="Helical" evidence="10">
    <location>
        <begin position="376"/>
        <end position="399"/>
    </location>
</feature>
<keyword evidence="6" id="KW-0915">Sodium</keyword>
<dbReference type="GO" id="GO:0015385">
    <property type="term" value="F:sodium:proton antiporter activity"/>
    <property type="evidence" value="ECO:0007669"/>
    <property type="project" value="InterPro"/>
</dbReference>
<feature type="transmembrane region" description="Helical" evidence="10">
    <location>
        <begin position="348"/>
        <end position="370"/>
    </location>
</feature>
<keyword evidence="7" id="KW-0406">Ion transport</keyword>
<dbReference type="InterPro" id="IPR006153">
    <property type="entry name" value="Cation/H_exchanger_TM"/>
</dbReference>
<dbReference type="GO" id="GO:0051453">
    <property type="term" value="P:regulation of intracellular pH"/>
    <property type="evidence" value="ECO:0007669"/>
    <property type="project" value="TreeGrafter"/>
</dbReference>
<dbReference type="AlphaFoldDB" id="A0A7W0HT44"/>
<dbReference type="Proteomes" id="UP000530928">
    <property type="component" value="Unassembled WGS sequence"/>
</dbReference>
<reference evidence="12 13" key="1">
    <citation type="submission" date="2020-07" db="EMBL/GenBank/DDBJ databases">
        <title>Genomic Encyclopedia of Type Strains, Phase IV (KMG-IV): sequencing the most valuable type-strain genomes for metagenomic binning, comparative biology and taxonomic classification.</title>
        <authorList>
            <person name="Goeker M."/>
        </authorList>
    </citation>
    <scope>NUCLEOTIDE SEQUENCE [LARGE SCALE GENOMIC DNA]</scope>
    <source>
        <strain evidence="12 13">DSM 45533</strain>
    </source>
</reference>
<feature type="transmembrane region" description="Helical" evidence="10">
    <location>
        <begin position="126"/>
        <end position="146"/>
    </location>
</feature>
<evidence type="ECO:0000313" key="13">
    <source>
        <dbReference type="Proteomes" id="UP000530928"/>
    </source>
</evidence>
<feature type="transmembrane region" description="Helical" evidence="10">
    <location>
        <begin position="97"/>
        <end position="120"/>
    </location>
</feature>
<keyword evidence="9" id="KW-0739">Sodium transport</keyword>
<dbReference type="Gene3D" id="6.10.140.1330">
    <property type="match status" value="1"/>
</dbReference>
<dbReference type="InterPro" id="IPR018422">
    <property type="entry name" value="Cation/H_exchanger_CPA1"/>
</dbReference>
<feature type="domain" description="Cation/H+ exchanger transmembrane" evidence="11">
    <location>
        <begin position="27"/>
        <end position="399"/>
    </location>
</feature>
<dbReference type="EMBL" id="JACDUR010000006">
    <property type="protein sequence ID" value="MBA2894699.1"/>
    <property type="molecule type" value="Genomic_DNA"/>
</dbReference>
<feature type="transmembrane region" description="Helical" evidence="10">
    <location>
        <begin position="314"/>
        <end position="336"/>
    </location>
</feature>
<feature type="transmembrane region" description="Helical" evidence="10">
    <location>
        <begin position="68"/>
        <end position="90"/>
    </location>
</feature>
<keyword evidence="8 10" id="KW-0472">Membrane</keyword>
<keyword evidence="5 10" id="KW-1133">Transmembrane helix</keyword>
<feature type="transmembrane region" description="Helical" evidence="10">
    <location>
        <begin position="196"/>
        <end position="218"/>
    </location>
</feature>
<dbReference type="PANTHER" id="PTHR10110">
    <property type="entry name" value="SODIUM/HYDROGEN EXCHANGER"/>
    <property type="match status" value="1"/>
</dbReference>
<keyword evidence="3" id="KW-1003">Cell membrane</keyword>
<evidence type="ECO:0000256" key="2">
    <source>
        <dbReference type="ARBA" id="ARBA00022448"/>
    </source>
</evidence>
<evidence type="ECO:0000256" key="9">
    <source>
        <dbReference type="ARBA" id="ARBA00023201"/>
    </source>
</evidence>
<dbReference type="PANTHER" id="PTHR10110:SF86">
    <property type="entry name" value="SODIUM_HYDROGEN EXCHANGER 7"/>
    <property type="match status" value="1"/>
</dbReference>
<accession>A0A7W0HT44</accession>
<keyword evidence="2" id="KW-0813">Transport</keyword>
<name>A0A7W0HT44_9ACTN</name>
<evidence type="ECO:0000313" key="12">
    <source>
        <dbReference type="EMBL" id="MBA2894699.1"/>
    </source>
</evidence>
<feature type="transmembrane region" description="Helical" evidence="10">
    <location>
        <begin position="281"/>
        <end position="302"/>
    </location>
</feature>
<keyword evidence="13" id="KW-1185">Reference proteome</keyword>
<dbReference type="GO" id="GO:0005886">
    <property type="term" value="C:plasma membrane"/>
    <property type="evidence" value="ECO:0007669"/>
    <property type="project" value="UniProtKB-SubCell"/>
</dbReference>
<feature type="transmembrane region" description="Helical" evidence="10">
    <location>
        <begin position="238"/>
        <end position="260"/>
    </location>
</feature>
<dbReference type="RefSeq" id="WP_312894736.1">
    <property type="nucleotide sequence ID" value="NZ_BAABAM010000004.1"/>
</dbReference>
<evidence type="ECO:0000256" key="3">
    <source>
        <dbReference type="ARBA" id="ARBA00022475"/>
    </source>
</evidence>
<feature type="transmembrane region" description="Helical" evidence="10">
    <location>
        <begin position="36"/>
        <end position="53"/>
    </location>
</feature>
<evidence type="ECO:0000256" key="5">
    <source>
        <dbReference type="ARBA" id="ARBA00022989"/>
    </source>
</evidence>
<gene>
    <name evidence="12" type="ORF">HNR30_006071</name>
</gene>
<comment type="subcellular location">
    <subcellularLocation>
        <location evidence="1">Cell membrane</location>
        <topology evidence="1">Multi-pass membrane protein</topology>
    </subcellularLocation>
</comment>
<dbReference type="GO" id="GO:0015386">
    <property type="term" value="F:potassium:proton antiporter activity"/>
    <property type="evidence" value="ECO:0007669"/>
    <property type="project" value="TreeGrafter"/>
</dbReference>
<comment type="caution">
    <text evidence="12">The sequence shown here is derived from an EMBL/GenBank/DDBJ whole genome shotgun (WGS) entry which is preliminary data.</text>
</comment>
<evidence type="ECO:0000256" key="8">
    <source>
        <dbReference type="ARBA" id="ARBA00023136"/>
    </source>
</evidence>
<keyword evidence="4 10" id="KW-0812">Transmembrane</keyword>
<feature type="transmembrane region" description="Helical" evidence="10">
    <location>
        <begin position="12"/>
        <end position="31"/>
    </location>
</feature>
<sequence length="529" mass="57443">MESGVESGIELATVLQVLLLAGGGLAVAWAARRRGWPAPLLLVLAGLLASPLLPDDLVLDIFVSEPELILFVFLPPLLYSAALDSSYLRLRDVKKPVALLSVGLVLFTMTVVALVVHWMVPSLPMAAAFVLGAVIAPPDAVAAVAVGRRLGLPRRALTILVGESLFNDATALTAFRVALGAISGEAFTLLSATGQFLYSAVVGAVIGIVLAVVFGWVLERLRDSLVENTVMLLIPFASYLAAEMVHASGVMSVVIVGLYIGNRMHRMGFGTRLVADGVWKVLDFFLETIVFALIGLLFLQVIPKGYSGWQLTWYALAVFAVTVLARFVWLAPFSYFQKNRPPVSHVVVVGWAGMRGVVSLAAAFIFILQYPQLDLVAFLTFTTVLGTLLVQGLTFPILIRRLKISSAEEEFQDNLTEAAAKQEAIAAGTVALEAAIEREGLTDEIAADVVSQLQAKTERRALNAWERLGGGTGQDGSETPSTLYRRLRLEMLEAERGVFVRLRDTRRIDDEVLRRVMAELDFEEAILER</sequence>
<evidence type="ECO:0000259" key="11">
    <source>
        <dbReference type="Pfam" id="PF00999"/>
    </source>
</evidence>
<evidence type="ECO:0000256" key="10">
    <source>
        <dbReference type="SAM" id="Phobius"/>
    </source>
</evidence>
<organism evidence="12 13">
    <name type="scientific">Nonomuraea soli</name>
    <dbReference type="NCBI Taxonomy" id="1032476"/>
    <lineage>
        <taxon>Bacteria</taxon>
        <taxon>Bacillati</taxon>
        <taxon>Actinomycetota</taxon>
        <taxon>Actinomycetes</taxon>
        <taxon>Streptosporangiales</taxon>
        <taxon>Streptosporangiaceae</taxon>
        <taxon>Nonomuraea</taxon>
    </lineage>
</organism>
<dbReference type="Pfam" id="PF00999">
    <property type="entry name" value="Na_H_Exchanger"/>
    <property type="match status" value="1"/>
</dbReference>
<evidence type="ECO:0000256" key="6">
    <source>
        <dbReference type="ARBA" id="ARBA00023053"/>
    </source>
</evidence>
<evidence type="ECO:0000256" key="1">
    <source>
        <dbReference type="ARBA" id="ARBA00004651"/>
    </source>
</evidence>
<proteinExistence type="predicted"/>
<protein>
    <submittedName>
        <fullName evidence="12">CPA1 family monovalent cation:H+ antiporter</fullName>
    </submittedName>
</protein>
<dbReference type="GO" id="GO:0098719">
    <property type="term" value="P:sodium ion import across plasma membrane"/>
    <property type="evidence" value="ECO:0007669"/>
    <property type="project" value="TreeGrafter"/>
</dbReference>
<evidence type="ECO:0000256" key="7">
    <source>
        <dbReference type="ARBA" id="ARBA00023065"/>
    </source>
</evidence>
<evidence type="ECO:0000256" key="4">
    <source>
        <dbReference type="ARBA" id="ARBA00022692"/>
    </source>
</evidence>